<dbReference type="Pfam" id="PF18375">
    <property type="entry name" value="CDH1_2_SANT_HL1"/>
    <property type="match status" value="1"/>
</dbReference>
<evidence type="ECO:0000259" key="2">
    <source>
        <dbReference type="Pfam" id="PF18375"/>
    </source>
</evidence>
<gene>
    <name evidence="4" type="ORF">CGOC_LOCUS6629</name>
</gene>
<keyword evidence="5" id="KW-1185">Reference proteome</keyword>
<evidence type="ECO:0000313" key="4">
    <source>
        <dbReference type="EMBL" id="VDK70521.1"/>
    </source>
</evidence>
<dbReference type="Gene3D" id="1.10.10.60">
    <property type="entry name" value="Homeodomain-like"/>
    <property type="match status" value="1"/>
</dbReference>
<evidence type="ECO:0000256" key="1">
    <source>
        <dbReference type="SAM" id="MobiDB-lite"/>
    </source>
</evidence>
<dbReference type="AlphaFoldDB" id="A0A3P6U1T0"/>
<sequence length="303" mass="33942">NEEQDVAAAAQHQVASSKELENTDWDEIIPETERLKLEEEERRKLAADLELAPRQRVKVEIEEADDGDASASDVEAEGGGRKKRKKAFGDFSGTEVKRFVRSFRKFAMPLERLEALAQDAELEEHSAEELRKLAEALLEACEKAEAEHETKKSEEKADGEKTKDRGASFKFAGVVDVNVRPIRKLQAELEPLHKALSDKASAADFRPPHKARPQKGWDVEWNFVDDTALLRGVYKYGIGSWEAIKMDPELGLADKIFLKDKVRINFLYTHFSNNNVLGPKASTSSLAAAGGLFTQVDGQVHKW</sequence>
<feature type="domain" description="ATP-dependent helicase CHD1-2/hrp3 HTH" evidence="3">
    <location>
        <begin position="207"/>
        <end position="261"/>
    </location>
</feature>
<evidence type="ECO:0000313" key="5">
    <source>
        <dbReference type="Proteomes" id="UP000271889"/>
    </source>
</evidence>
<accession>A0A3P6U1T0</accession>
<name>A0A3P6U1T0_CYLGO</name>
<feature type="region of interest" description="Disordered" evidence="1">
    <location>
        <begin position="144"/>
        <end position="164"/>
    </location>
</feature>
<dbReference type="Gene3D" id="6.10.140.1440">
    <property type="match status" value="1"/>
</dbReference>
<proteinExistence type="predicted"/>
<reference evidence="4 5" key="1">
    <citation type="submission" date="2018-11" db="EMBL/GenBank/DDBJ databases">
        <authorList>
            <consortium name="Pathogen Informatics"/>
        </authorList>
    </citation>
    <scope>NUCLEOTIDE SEQUENCE [LARGE SCALE GENOMIC DNA]</scope>
</reference>
<feature type="region of interest" description="Disordered" evidence="1">
    <location>
        <begin position="62"/>
        <end position="86"/>
    </location>
</feature>
<dbReference type="InterPro" id="IPR040793">
    <property type="entry name" value="CDH1_2_SANT_HL1"/>
</dbReference>
<evidence type="ECO:0000259" key="3">
    <source>
        <dbReference type="Pfam" id="PF23588"/>
    </source>
</evidence>
<feature type="domain" description="CDH1/2 SANT-Helical linker 1" evidence="2">
    <location>
        <begin position="90"/>
        <end position="175"/>
    </location>
</feature>
<feature type="non-terminal residue" evidence="4">
    <location>
        <position position="1"/>
    </location>
</feature>
<dbReference type="OrthoDB" id="5860652at2759"/>
<dbReference type="EMBL" id="UYRV01021923">
    <property type="protein sequence ID" value="VDK70521.1"/>
    <property type="molecule type" value="Genomic_DNA"/>
</dbReference>
<dbReference type="Pfam" id="PF23588">
    <property type="entry name" value="HTH_CHD1_Hrp3"/>
    <property type="match status" value="1"/>
</dbReference>
<feature type="region of interest" description="Disordered" evidence="1">
    <location>
        <begin position="1"/>
        <end position="26"/>
    </location>
</feature>
<dbReference type="InterPro" id="IPR056302">
    <property type="entry name" value="CHD1-2/Hrp3_HTH"/>
</dbReference>
<protein>
    <submittedName>
        <fullName evidence="4">Uncharacterized protein</fullName>
    </submittedName>
</protein>
<feature type="compositionally biased region" description="Low complexity" evidence="1">
    <location>
        <begin position="1"/>
        <end position="17"/>
    </location>
</feature>
<organism evidence="4 5">
    <name type="scientific">Cylicostephanus goldi</name>
    <name type="common">Nematode worm</name>
    <dbReference type="NCBI Taxonomy" id="71465"/>
    <lineage>
        <taxon>Eukaryota</taxon>
        <taxon>Metazoa</taxon>
        <taxon>Ecdysozoa</taxon>
        <taxon>Nematoda</taxon>
        <taxon>Chromadorea</taxon>
        <taxon>Rhabditida</taxon>
        <taxon>Rhabditina</taxon>
        <taxon>Rhabditomorpha</taxon>
        <taxon>Strongyloidea</taxon>
        <taxon>Strongylidae</taxon>
        <taxon>Cylicostephanus</taxon>
    </lineage>
</organism>
<dbReference type="Proteomes" id="UP000271889">
    <property type="component" value="Unassembled WGS sequence"/>
</dbReference>